<reference evidence="1" key="1">
    <citation type="journal article" date="2015" name="Nature">
        <title>Complex archaea that bridge the gap between prokaryotes and eukaryotes.</title>
        <authorList>
            <person name="Spang A."/>
            <person name="Saw J.H."/>
            <person name="Jorgensen S.L."/>
            <person name="Zaremba-Niedzwiedzka K."/>
            <person name="Martijn J."/>
            <person name="Lind A.E."/>
            <person name="van Eijk R."/>
            <person name="Schleper C."/>
            <person name="Guy L."/>
            <person name="Ettema T.J."/>
        </authorList>
    </citation>
    <scope>NUCLEOTIDE SEQUENCE</scope>
</reference>
<proteinExistence type="predicted"/>
<dbReference type="AlphaFoldDB" id="A0A0F9BKC8"/>
<comment type="caution">
    <text evidence="1">The sequence shown here is derived from an EMBL/GenBank/DDBJ whole genome shotgun (WGS) entry which is preliminary data.</text>
</comment>
<protein>
    <submittedName>
        <fullName evidence="1">Uncharacterized protein</fullName>
    </submittedName>
</protein>
<sequence length="168" mass="19536">MIIVHTQVEFPEMSKTVIVHDPTPAMLRYVELCRHENRGSWNWLDDVVVEEDERLTLKFGNCNAATVIYKELKRAAKMTVEFAQGESLRRFKAFELWNEIGLLLEKGSVKDYVARVIEGWAKEEEAKWMAMDSGDEPDPPMLYGIWCGKQWGRDPIGRVMFAIDRDRL</sequence>
<feature type="non-terminal residue" evidence="1">
    <location>
        <position position="168"/>
    </location>
</feature>
<evidence type="ECO:0000313" key="1">
    <source>
        <dbReference type="EMBL" id="KKL14247.1"/>
    </source>
</evidence>
<organism evidence="1">
    <name type="scientific">marine sediment metagenome</name>
    <dbReference type="NCBI Taxonomy" id="412755"/>
    <lineage>
        <taxon>unclassified sequences</taxon>
        <taxon>metagenomes</taxon>
        <taxon>ecological metagenomes</taxon>
    </lineage>
</organism>
<gene>
    <name evidence="1" type="ORF">LCGC14_2517650</name>
</gene>
<name>A0A0F9BKC8_9ZZZZ</name>
<dbReference type="EMBL" id="LAZR01040535">
    <property type="protein sequence ID" value="KKL14247.1"/>
    <property type="molecule type" value="Genomic_DNA"/>
</dbReference>
<accession>A0A0F9BKC8</accession>